<evidence type="ECO:0000313" key="1">
    <source>
        <dbReference type="EMBL" id="MBE9031626.1"/>
    </source>
</evidence>
<comment type="caution">
    <text evidence="1">The sequence shown here is derived from an EMBL/GenBank/DDBJ whole genome shotgun (WGS) entry which is preliminary data.</text>
</comment>
<dbReference type="AlphaFoldDB" id="A0A928VN67"/>
<dbReference type="PANTHER" id="PTHR36776:SF1">
    <property type="entry name" value="EXPRESSED PROTEIN"/>
    <property type="match status" value="1"/>
</dbReference>
<keyword evidence="2" id="KW-1185">Reference proteome</keyword>
<dbReference type="EMBL" id="JADEXQ010000070">
    <property type="protein sequence ID" value="MBE9031626.1"/>
    <property type="molecule type" value="Genomic_DNA"/>
</dbReference>
<dbReference type="PANTHER" id="PTHR36776">
    <property type="entry name" value="EXPRESSED PROTEIN"/>
    <property type="match status" value="1"/>
</dbReference>
<proteinExistence type="predicted"/>
<gene>
    <name evidence="1" type="ORF">IQ266_17985</name>
</gene>
<organism evidence="1 2">
    <name type="scientific">Romeriopsis navalis LEGE 11480</name>
    <dbReference type="NCBI Taxonomy" id="2777977"/>
    <lineage>
        <taxon>Bacteria</taxon>
        <taxon>Bacillati</taxon>
        <taxon>Cyanobacteriota</taxon>
        <taxon>Cyanophyceae</taxon>
        <taxon>Leptolyngbyales</taxon>
        <taxon>Leptolyngbyaceae</taxon>
        <taxon>Romeriopsis</taxon>
        <taxon>Romeriopsis navalis</taxon>
    </lineage>
</organism>
<dbReference type="Proteomes" id="UP000625316">
    <property type="component" value="Unassembled WGS sequence"/>
</dbReference>
<protein>
    <submittedName>
        <fullName evidence="1">Uncharacterized protein</fullName>
    </submittedName>
</protein>
<name>A0A928VN67_9CYAN</name>
<sequence length="116" mass="12924">MPNIIPNVALPIADQPEQEGEWLRESLHKWLDEEFIPEAVNADIAQRASQIYVRQRIEGETDMITLVMALVTELENYDFSKSFFGNFTVANAVSALVMESIGIDSRCCGQSDGSLS</sequence>
<accession>A0A928VN67</accession>
<evidence type="ECO:0000313" key="2">
    <source>
        <dbReference type="Proteomes" id="UP000625316"/>
    </source>
</evidence>
<reference evidence="1" key="1">
    <citation type="submission" date="2020-10" db="EMBL/GenBank/DDBJ databases">
        <authorList>
            <person name="Castelo-Branco R."/>
            <person name="Eusebio N."/>
            <person name="Adriana R."/>
            <person name="Vieira A."/>
            <person name="Brugerolle De Fraissinette N."/>
            <person name="Rezende De Castro R."/>
            <person name="Schneider M.P."/>
            <person name="Vasconcelos V."/>
            <person name="Leao P.N."/>
        </authorList>
    </citation>
    <scope>NUCLEOTIDE SEQUENCE</scope>
    <source>
        <strain evidence="1">LEGE 11480</strain>
    </source>
</reference>